<comment type="similarity">
    <text evidence="7 8">Belongs to the pseudomonas-type ThrB family.</text>
</comment>
<dbReference type="Proteomes" id="UP000192708">
    <property type="component" value="Unassembled WGS sequence"/>
</dbReference>
<dbReference type="STRING" id="1938817.SAMN06296008_10313"/>
<evidence type="ECO:0000313" key="12">
    <source>
        <dbReference type="Proteomes" id="UP000192708"/>
    </source>
</evidence>
<dbReference type="EMBL" id="FWXJ01000003">
    <property type="protein sequence ID" value="SMC34883.1"/>
    <property type="molecule type" value="Genomic_DNA"/>
</dbReference>
<keyword evidence="12" id="KW-1185">Reference proteome</keyword>
<dbReference type="GO" id="GO:0009088">
    <property type="term" value="P:threonine biosynthetic process"/>
    <property type="evidence" value="ECO:0007669"/>
    <property type="project" value="UniProtKB-UniRule"/>
</dbReference>
<evidence type="ECO:0000256" key="7">
    <source>
        <dbReference type="ARBA" id="ARBA00038240"/>
    </source>
</evidence>
<dbReference type="PANTHER" id="PTHR21064">
    <property type="entry name" value="AMINOGLYCOSIDE PHOSPHOTRANSFERASE DOMAIN-CONTAINING PROTEIN-RELATED"/>
    <property type="match status" value="1"/>
</dbReference>
<dbReference type="HAMAP" id="MF_00301">
    <property type="entry name" value="Homoser_kinase_2"/>
    <property type="match status" value="1"/>
</dbReference>
<sequence>MAVYTQLNLEETTDWFKKQFELGELVSLKGISSGIENSNFFLSALQKNLQTEYVLTIFERLSATELPYYLELMQHLSQHGIKVPAPFLNKDHALVLSLKDKPAALVSKLEGASVMQPSPEHCHEVGFMLAKMHLAGLSFDKHQPNLRSLPWWQVTIPQILPFIDTEQQNLLSNELKVQIEFFGSDTYKDLPQGPSHCDLFRDNVLFKSLSKDAKPELSGFFDFYFAGTDKWLFDICVTVNDWCIDHATGMFKPDLISAFLHAYQEVRPFTDEEEMAWPFMQRAAALRFWISRLWDFYLPREAALLTPHDPKHFERILRLRIKQHAN</sequence>
<evidence type="ECO:0000256" key="8">
    <source>
        <dbReference type="HAMAP-Rule" id="MF_00301"/>
    </source>
</evidence>
<keyword evidence="5 8" id="KW-0418">Kinase</keyword>
<keyword evidence="4 8" id="KW-0547">Nucleotide-binding</keyword>
<keyword evidence="3 8" id="KW-0791">Threonine biosynthesis</keyword>
<dbReference type="SUPFAM" id="SSF56112">
    <property type="entry name" value="Protein kinase-like (PK-like)"/>
    <property type="match status" value="1"/>
</dbReference>
<keyword evidence="6 8" id="KW-0067">ATP-binding</keyword>
<dbReference type="InterPro" id="IPR002575">
    <property type="entry name" value="Aminoglycoside_PTrfase"/>
</dbReference>
<dbReference type="NCBIfam" id="NF003558">
    <property type="entry name" value="PRK05231.1"/>
    <property type="match status" value="1"/>
</dbReference>
<comment type="catalytic activity">
    <reaction evidence="8">
        <text>L-homoserine + ATP = O-phospho-L-homoserine + ADP + H(+)</text>
        <dbReference type="Rhea" id="RHEA:13985"/>
        <dbReference type="ChEBI" id="CHEBI:15378"/>
        <dbReference type="ChEBI" id="CHEBI:30616"/>
        <dbReference type="ChEBI" id="CHEBI:57476"/>
        <dbReference type="ChEBI" id="CHEBI:57590"/>
        <dbReference type="ChEBI" id="CHEBI:456216"/>
        <dbReference type="EC" id="2.7.1.39"/>
    </reaction>
</comment>
<evidence type="ECO:0000259" key="10">
    <source>
        <dbReference type="Pfam" id="PF01636"/>
    </source>
</evidence>
<dbReference type="Gene3D" id="3.30.200.20">
    <property type="entry name" value="Phosphorylase Kinase, domain 1"/>
    <property type="match status" value="1"/>
</dbReference>
<organism evidence="11 12">
    <name type="scientific">Polynucleobacter kasalickyi</name>
    <dbReference type="NCBI Taxonomy" id="1938817"/>
    <lineage>
        <taxon>Bacteria</taxon>
        <taxon>Pseudomonadati</taxon>
        <taxon>Pseudomonadota</taxon>
        <taxon>Betaproteobacteria</taxon>
        <taxon>Burkholderiales</taxon>
        <taxon>Burkholderiaceae</taxon>
        <taxon>Polynucleobacter</taxon>
    </lineage>
</organism>
<evidence type="ECO:0000256" key="2">
    <source>
        <dbReference type="ARBA" id="ARBA00022679"/>
    </source>
</evidence>
<dbReference type="Pfam" id="PF01636">
    <property type="entry name" value="APH"/>
    <property type="match status" value="1"/>
</dbReference>
<dbReference type="InterPro" id="IPR050249">
    <property type="entry name" value="Pseudomonas-type_ThrB"/>
</dbReference>
<dbReference type="NCBIfam" id="TIGR00938">
    <property type="entry name" value="thrB_alt"/>
    <property type="match status" value="1"/>
</dbReference>
<name>A0A1W1YFF5_9BURK</name>
<feature type="domain" description="Aminoglycoside phosphotransferase" evidence="10">
    <location>
        <begin position="28"/>
        <end position="270"/>
    </location>
</feature>
<dbReference type="PANTHER" id="PTHR21064:SF6">
    <property type="entry name" value="AMINOGLYCOSIDE PHOSPHOTRANSFERASE DOMAIN-CONTAINING PROTEIN"/>
    <property type="match status" value="1"/>
</dbReference>
<keyword evidence="1 8" id="KW-0028">Amino-acid biosynthesis</keyword>
<gene>
    <name evidence="8" type="primary">thrB</name>
    <name evidence="11" type="ORF">SAMN06296008_10313</name>
</gene>
<evidence type="ECO:0000256" key="9">
    <source>
        <dbReference type="NCBIfam" id="TIGR00938"/>
    </source>
</evidence>
<dbReference type="AlphaFoldDB" id="A0A1W1YFF5"/>
<dbReference type="OrthoDB" id="9777460at2"/>
<evidence type="ECO:0000256" key="4">
    <source>
        <dbReference type="ARBA" id="ARBA00022741"/>
    </source>
</evidence>
<accession>A0A1W1YFF5</accession>
<evidence type="ECO:0000256" key="1">
    <source>
        <dbReference type="ARBA" id="ARBA00022605"/>
    </source>
</evidence>
<keyword evidence="2 8" id="KW-0808">Transferase</keyword>
<protein>
    <recommendedName>
        <fullName evidence="8 9">Homoserine kinase</fullName>
        <shortName evidence="8">HK</shortName>
        <shortName evidence="8">HSK</shortName>
        <ecNumber evidence="8 9">2.7.1.39</ecNumber>
    </recommendedName>
</protein>
<evidence type="ECO:0000313" key="11">
    <source>
        <dbReference type="EMBL" id="SMC34883.1"/>
    </source>
</evidence>
<dbReference type="EC" id="2.7.1.39" evidence="8 9"/>
<evidence type="ECO:0000256" key="5">
    <source>
        <dbReference type="ARBA" id="ARBA00022777"/>
    </source>
</evidence>
<dbReference type="InterPro" id="IPR011009">
    <property type="entry name" value="Kinase-like_dom_sf"/>
</dbReference>
<proteinExistence type="inferred from homology"/>
<dbReference type="RefSeq" id="WP_084282732.1">
    <property type="nucleotide sequence ID" value="NZ_FWXJ01000003.1"/>
</dbReference>
<dbReference type="Gene3D" id="3.90.1200.10">
    <property type="match status" value="1"/>
</dbReference>
<evidence type="ECO:0000256" key="6">
    <source>
        <dbReference type="ARBA" id="ARBA00022840"/>
    </source>
</evidence>
<comment type="pathway">
    <text evidence="8">Amino-acid biosynthesis; L-threonine biosynthesis; L-threonine from L-aspartate: step 4/5.</text>
</comment>
<dbReference type="CDD" id="cd05153">
    <property type="entry name" value="HomoserineK_II"/>
    <property type="match status" value="1"/>
</dbReference>
<dbReference type="UniPathway" id="UPA00050">
    <property type="reaction ID" value="UER00064"/>
</dbReference>
<dbReference type="GO" id="GO:0005524">
    <property type="term" value="F:ATP binding"/>
    <property type="evidence" value="ECO:0007669"/>
    <property type="project" value="UniProtKB-KW"/>
</dbReference>
<dbReference type="GO" id="GO:0004413">
    <property type="term" value="F:homoserine kinase activity"/>
    <property type="evidence" value="ECO:0007669"/>
    <property type="project" value="UniProtKB-UniRule"/>
</dbReference>
<reference evidence="11 12" key="1">
    <citation type="submission" date="2017-04" db="EMBL/GenBank/DDBJ databases">
        <authorList>
            <person name="Afonso C.L."/>
            <person name="Miller P.J."/>
            <person name="Scott M.A."/>
            <person name="Spackman E."/>
            <person name="Goraichik I."/>
            <person name="Dimitrov K.M."/>
            <person name="Suarez D.L."/>
            <person name="Swayne D.E."/>
        </authorList>
    </citation>
    <scope>NUCLEOTIDE SEQUENCE [LARGE SCALE GENOMIC DNA]</scope>
    <source>
        <strain evidence="11 12">VK13</strain>
    </source>
</reference>
<dbReference type="InterPro" id="IPR005280">
    <property type="entry name" value="Homoserine_kinase_II"/>
</dbReference>
<evidence type="ECO:0000256" key="3">
    <source>
        <dbReference type="ARBA" id="ARBA00022697"/>
    </source>
</evidence>